<keyword evidence="1" id="KW-0812">Transmembrane</keyword>
<keyword evidence="3" id="KW-1185">Reference proteome</keyword>
<protein>
    <recommendedName>
        <fullName evidence="4">GtrA-like protein domain-containing protein</fullName>
    </recommendedName>
</protein>
<evidence type="ECO:0000313" key="2">
    <source>
        <dbReference type="EMBL" id="WRO21753.1"/>
    </source>
</evidence>
<reference evidence="2 3" key="1">
    <citation type="submission" date="2023-04" db="EMBL/GenBank/DDBJ databases">
        <authorList>
            <person name="Hsu D."/>
        </authorList>
    </citation>
    <scope>NUCLEOTIDE SEQUENCE [LARGE SCALE GENOMIC DNA]</scope>
    <source>
        <strain evidence="2 3">MK1</strain>
    </source>
</reference>
<organism evidence="2 3">
    <name type="scientific">Metallumcola ferriviriculae</name>
    <dbReference type="NCBI Taxonomy" id="3039180"/>
    <lineage>
        <taxon>Bacteria</taxon>
        <taxon>Bacillati</taxon>
        <taxon>Bacillota</taxon>
        <taxon>Clostridia</taxon>
        <taxon>Neomoorellales</taxon>
        <taxon>Desulfitibacteraceae</taxon>
        <taxon>Metallumcola</taxon>
    </lineage>
</organism>
<feature type="transmembrane region" description="Helical" evidence="1">
    <location>
        <begin position="9"/>
        <end position="30"/>
    </location>
</feature>
<dbReference type="AlphaFoldDB" id="A0AAU0UMD3"/>
<evidence type="ECO:0008006" key="4">
    <source>
        <dbReference type="Google" id="ProtNLM"/>
    </source>
</evidence>
<evidence type="ECO:0000313" key="3">
    <source>
        <dbReference type="Proteomes" id="UP001329915"/>
    </source>
</evidence>
<dbReference type="KEGG" id="dbc:MFMK1_001571"/>
<gene>
    <name evidence="2" type="ORF">MFMK1_001571</name>
</gene>
<proteinExistence type="predicted"/>
<evidence type="ECO:0000256" key="1">
    <source>
        <dbReference type="SAM" id="Phobius"/>
    </source>
</evidence>
<dbReference type="Proteomes" id="UP001329915">
    <property type="component" value="Chromosome"/>
</dbReference>
<dbReference type="RefSeq" id="WP_366924582.1">
    <property type="nucleotide sequence ID" value="NZ_CP121694.1"/>
</dbReference>
<sequence>MKDRLSRGFTAGITGGIAMNIFNYMSYYWFGLAKTRFLDYAAMFVYGKAPTNLAQVIFAQITQIVFAGFLGIILSYAFTYVTSENYLFKGWVFGIMCWFFIYAAGLIFNLPLLEKVALTTAISNFIGSSIYGIVSSKVLKHLDLSIR</sequence>
<keyword evidence="1" id="KW-0472">Membrane</keyword>
<feature type="transmembrane region" description="Helical" evidence="1">
    <location>
        <begin position="90"/>
        <end position="110"/>
    </location>
</feature>
<feature type="transmembrane region" description="Helical" evidence="1">
    <location>
        <begin position="53"/>
        <end position="78"/>
    </location>
</feature>
<name>A0AAU0UMD3_9FIRM</name>
<dbReference type="EMBL" id="CP121694">
    <property type="protein sequence ID" value="WRO21753.1"/>
    <property type="molecule type" value="Genomic_DNA"/>
</dbReference>
<feature type="transmembrane region" description="Helical" evidence="1">
    <location>
        <begin position="116"/>
        <end position="134"/>
    </location>
</feature>
<keyword evidence="1" id="KW-1133">Transmembrane helix</keyword>
<accession>A0AAU0UMD3</accession>